<dbReference type="RefSeq" id="WP_021828399.1">
    <property type="nucleotide sequence ID" value="NZ_CP015840.1"/>
</dbReference>
<evidence type="ECO:0000259" key="2">
    <source>
        <dbReference type="Pfam" id="PF03779"/>
    </source>
</evidence>
<feature type="transmembrane region" description="Helical" evidence="1">
    <location>
        <begin position="69"/>
        <end position="87"/>
    </location>
</feature>
<name>A0A173E090_9CHLA</name>
<protein>
    <recommendedName>
        <fullName evidence="2">SPW repeat-containing integral membrane domain-containing protein</fullName>
    </recommendedName>
</protein>
<dbReference type="EMBL" id="CP015840">
    <property type="protein sequence ID" value="ANG66579.1"/>
    <property type="molecule type" value="Genomic_DNA"/>
</dbReference>
<feature type="transmembrane region" description="Helical" evidence="1">
    <location>
        <begin position="93"/>
        <end position="113"/>
    </location>
</feature>
<feature type="transmembrane region" description="Helical" evidence="1">
    <location>
        <begin position="336"/>
        <end position="353"/>
    </location>
</feature>
<feature type="transmembrane region" description="Helical" evidence="1">
    <location>
        <begin position="44"/>
        <end position="62"/>
    </location>
</feature>
<proteinExistence type="predicted"/>
<dbReference type="GeneID" id="81478578"/>
<dbReference type="Proteomes" id="UP000019147">
    <property type="component" value="Chromosome"/>
</dbReference>
<feature type="transmembrane region" description="Helical" evidence="1">
    <location>
        <begin position="202"/>
        <end position="223"/>
    </location>
</feature>
<evidence type="ECO:0000256" key="1">
    <source>
        <dbReference type="SAM" id="Phobius"/>
    </source>
</evidence>
<sequence length="410" mass="46204">MDKENIENIYKHFHYRFFKFSILPAFLGLLLICTPHILNYHDTSIILSNRICGLLLILLASLSFIHRSVLWLGVFIGIWEILFPCLLHCSATVFANDTLLGFAIFATVCIPPIRPDPLEVGPTLPEGTSYNPSSGGRRAAVLIFSLLGWLQARYLTASTLGITLASYAPAFFIYPTIMTAYALLVVLTLSGGERRWHTRPKIVIIVAVTLLTTMIMTLLLSLLQRLCPENWLCLTLTIQPALASVFAYDELRATLAYLSQFSKKKAELVRITLFGSEFYKESLFWEERTVLPFSKACKQAFLGISFPINQILSIFLAIACMKFGYGKAFSEALRNYISMCCWFITVLSILSFAESLRYLRWFCLIFSSAILLSPVFFHIPLTSPYLVPIIILGIILIILPIGKIQQGKKL</sequence>
<keyword evidence="1" id="KW-0812">Transmembrane</keyword>
<feature type="transmembrane region" description="Helical" evidence="1">
    <location>
        <begin position="20"/>
        <end position="38"/>
    </location>
</feature>
<evidence type="ECO:0000313" key="3">
    <source>
        <dbReference type="EMBL" id="ANG66579.1"/>
    </source>
</evidence>
<feature type="transmembrane region" description="Helical" evidence="1">
    <location>
        <begin position="358"/>
        <end position="379"/>
    </location>
</feature>
<organism evidence="3 4">
    <name type="scientific">Chlamydia gallinacea 08-1274/3</name>
    <dbReference type="NCBI Taxonomy" id="1143323"/>
    <lineage>
        <taxon>Bacteria</taxon>
        <taxon>Pseudomonadati</taxon>
        <taxon>Chlamydiota</taxon>
        <taxon>Chlamydiia</taxon>
        <taxon>Chlamydiales</taxon>
        <taxon>Chlamydiaceae</taxon>
        <taxon>Chlamydia/Chlamydophila group</taxon>
        <taxon>Chlamydia</taxon>
    </lineage>
</organism>
<dbReference type="InterPro" id="IPR005530">
    <property type="entry name" value="SPW"/>
</dbReference>
<feature type="domain" description="SPW repeat-containing integral membrane" evidence="2">
    <location>
        <begin position="22"/>
        <end position="106"/>
    </location>
</feature>
<keyword evidence="1" id="KW-1133">Transmembrane helix</keyword>
<dbReference type="STRING" id="1143323.M787_004565"/>
<keyword evidence="1" id="KW-0472">Membrane</keyword>
<dbReference type="AlphaFoldDB" id="A0A173E090"/>
<dbReference type="eggNOG" id="COG0451">
    <property type="taxonomic scope" value="Bacteria"/>
</dbReference>
<feature type="transmembrane region" description="Helical" evidence="1">
    <location>
        <begin position="139"/>
        <end position="165"/>
    </location>
</feature>
<feature type="transmembrane region" description="Helical" evidence="1">
    <location>
        <begin position="171"/>
        <end position="190"/>
    </location>
</feature>
<dbReference type="KEGG" id="cgz:M787_004565"/>
<dbReference type="OrthoDB" id="9801056at2"/>
<feature type="transmembrane region" description="Helical" evidence="1">
    <location>
        <begin position="300"/>
        <end position="324"/>
    </location>
</feature>
<feature type="transmembrane region" description="Helical" evidence="1">
    <location>
        <begin position="385"/>
        <end position="402"/>
    </location>
</feature>
<dbReference type="Pfam" id="PF03779">
    <property type="entry name" value="SPW"/>
    <property type="match status" value="1"/>
</dbReference>
<reference evidence="3 4" key="1">
    <citation type="journal article" date="2014" name="Syst. Appl. Microbiol.">
        <title>Evidence for the existence of two new members of the family Chlamydiaceae and proposal of Chlamydia avium sp. nov. and Chlamydia gallinacea sp. nov.</title>
        <authorList>
            <person name="Sachse K."/>
            <person name="Laroucau K."/>
            <person name="Riege K."/>
            <person name="Wehner S."/>
            <person name="Dilcher M."/>
            <person name="Creasy H.H."/>
            <person name="Weidmann M."/>
            <person name="Myers G."/>
            <person name="Vorimore F."/>
            <person name="Vicari N."/>
            <person name="Magnino S."/>
            <person name="Liebler-Tenorio E."/>
            <person name="Ruettger A."/>
            <person name="Bavoil P.M."/>
            <person name="Hufert F.T."/>
            <person name="Rossello-Mora R."/>
            <person name="Marz M."/>
        </authorList>
    </citation>
    <scope>NUCLEOTIDE SEQUENCE [LARGE SCALE GENOMIC DNA]</scope>
    <source>
        <strain evidence="3 4">08-1274/3</strain>
    </source>
</reference>
<evidence type="ECO:0000313" key="4">
    <source>
        <dbReference type="Proteomes" id="UP000019147"/>
    </source>
</evidence>
<accession>A0A173E090</accession>
<gene>
    <name evidence="3" type="ORF">M787_004565</name>
</gene>